<evidence type="ECO:0000256" key="1">
    <source>
        <dbReference type="SAM" id="MobiDB-lite"/>
    </source>
</evidence>
<reference evidence="8" key="1">
    <citation type="submission" date="2020-05" db="EMBL/GenBank/DDBJ databases">
        <authorList>
            <person name="Chiriac C."/>
            <person name="Salcher M."/>
            <person name="Ghai R."/>
            <person name="Kavagutti S V."/>
        </authorList>
    </citation>
    <scope>NUCLEOTIDE SEQUENCE</scope>
</reference>
<feature type="compositionally biased region" description="Low complexity" evidence="1">
    <location>
        <begin position="45"/>
        <end position="163"/>
    </location>
</feature>
<dbReference type="AlphaFoldDB" id="A0A6J7DB45"/>
<gene>
    <name evidence="4" type="ORF">UFOPK2510_00597</name>
    <name evidence="5" type="ORF">UFOPK2718_01014</name>
    <name evidence="6" type="ORF">UFOPK2936_00852</name>
    <name evidence="7" type="ORF">UFOPK3174_00859</name>
    <name evidence="8" type="ORF">UFOPK3328_00666</name>
    <name evidence="9" type="ORF">UFOPK3779_01019</name>
    <name evidence="10" type="ORF">UFOPK3913_01160</name>
    <name evidence="3" type="ORF">UFOPK4107_00348</name>
    <name evidence="11" type="ORF">UFOPK4403_00538</name>
</gene>
<dbReference type="GO" id="GO:0010181">
    <property type="term" value="F:FMN binding"/>
    <property type="evidence" value="ECO:0007669"/>
    <property type="project" value="InterPro"/>
</dbReference>
<feature type="compositionally biased region" description="Polar residues" evidence="1">
    <location>
        <begin position="178"/>
        <end position="187"/>
    </location>
</feature>
<evidence type="ECO:0000313" key="7">
    <source>
        <dbReference type="EMBL" id="CAB4828822.1"/>
    </source>
</evidence>
<protein>
    <submittedName>
        <fullName evidence="8">Unannotated protein</fullName>
    </submittedName>
</protein>
<dbReference type="GO" id="GO:0016020">
    <property type="term" value="C:membrane"/>
    <property type="evidence" value="ECO:0007669"/>
    <property type="project" value="InterPro"/>
</dbReference>
<evidence type="ECO:0000313" key="10">
    <source>
        <dbReference type="EMBL" id="CAB4981412.1"/>
    </source>
</evidence>
<dbReference type="EMBL" id="CAEZYM010000009">
    <property type="protein sequence ID" value="CAB4727481.1"/>
    <property type="molecule type" value="Genomic_DNA"/>
</dbReference>
<dbReference type="EMBL" id="CAFBOC010000013">
    <property type="protein sequence ID" value="CAB4981412.1"/>
    <property type="molecule type" value="Genomic_DNA"/>
</dbReference>
<name>A0A6J7DB45_9ZZZZ</name>
<evidence type="ECO:0000259" key="2">
    <source>
        <dbReference type="SMART" id="SM00900"/>
    </source>
</evidence>
<accession>A0A6J7DB45</accession>
<feature type="region of interest" description="Disordered" evidence="1">
    <location>
        <begin position="31"/>
        <end position="187"/>
    </location>
</feature>
<dbReference type="InterPro" id="IPR007329">
    <property type="entry name" value="FMN-bd"/>
</dbReference>
<evidence type="ECO:0000313" key="9">
    <source>
        <dbReference type="EMBL" id="CAB4948251.1"/>
    </source>
</evidence>
<evidence type="ECO:0000313" key="6">
    <source>
        <dbReference type="EMBL" id="CAB4780265.1"/>
    </source>
</evidence>
<evidence type="ECO:0000313" key="5">
    <source>
        <dbReference type="EMBL" id="CAB4727481.1"/>
    </source>
</evidence>
<evidence type="ECO:0000313" key="11">
    <source>
        <dbReference type="EMBL" id="CAB5071143.1"/>
    </source>
</evidence>
<dbReference type="EMBL" id="CAFABH010000012">
    <property type="protein sequence ID" value="CAB4828822.1"/>
    <property type="molecule type" value="Genomic_DNA"/>
</dbReference>
<evidence type="ECO:0000313" key="3">
    <source>
        <dbReference type="EMBL" id="CAB4332774.1"/>
    </source>
</evidence>
<sequence>MKRALLIAGGTIGGLGAVLSITPPQLNTTSMAGLAGTTAPTNMPAPANTSSMASSNSSGQQNSTSSTAAQSTSTSSTSSTSTTKAATQKVAKKSSAAKSANSTAKSSAKAASNSSTNATTSSNGASGNSNSSTTNSNSSATNSNSSASVTASTPTPSSTPTKTVEPAPTKSAAPTPVEPTTQGVNGDFTGTTVNVGYGNVQVRITVKNGKITDAQALQAPNGRNDRFTNYAVPILRQQTLAAQSSKIQGASGASYTSWGWYTSLQAALVKAGM</sequence>
<dbReference type="Gene3D" id="3.90.1010.20">
    <property type="match status" value="1"/>
</dbReference>
<dbReference type="EMBL" id="CAFBNH010000005">
    <property type="protein sequence ID" value="CAB4948251.1"/>
    <property type="molecule type" value="Genomic_DNA"/>
</dbReference>
<dbReference type="EMBL" id="CAEZXO010000003">
    <property type="protein sequence ID" value="CAB4689812.1"/>
    <property type="molecule type" value="Genomic_DNA"/>
</dbReference>
<dbReference type="EMBL" id="CAEZZW010000004">
    <property type="protein sequence ID" value="CAB4780265.1"/>
    <property type="molecule type" value="Genomic_DNA"/>
</dbReference>
<evidence type="ECO:0000313" key="8">
    <source>
        <dbReference type="EMBL" id="CAB4864343.1"/>
    </source>
</evidence>
<evidence type="ECO:0000313" key="4">
    <source>
        <dbReference type="EMBL" id="CAB4689812.1"/>
    </source>
</evidence>
<dbReference type="SMART" id="SM00900">
    <property type="entry name" value="FMN_bind"/>
    <property type="match status" value="1"/>
</dbReference>
<dbReference type="EMBL" id="CAFBQX010000002">
    <property type="protein sequence ID" value="CAB5071143.1"/>
    <property type="molecule type" value="Genomic_DNA"/>
</dbReference>
<feature type="domain" description="FMN-binding" evidence="2">
    <location>
        <begin position="196"/>
        <end position="271"/>
    </location>
</feature>
<dbReference type="EMBL" id="CAESAE010000002">
    <property type="protein sequence ID" value="CAB4332774.1"/>
    <property type="molecule type" value="Genomic_DNA"/>
</dbReference>
<proteinExistence type="predicted"/>
<dbReference type="EMBL" id="CAFBLD010000004">
    <property type="protein sequence ID" value="CAB4864343.1"/>
    <property type="molecule type" value="Genomic_DNA"/>
</dbReference>
<organism evidence="8">
    <name type="scientific">freshwater metagenome</name>
    <dbReference type="NCBI Taxonomy" id="449393"/>
    <lineage>
        <taxon>unclassified sequences</taxon>
        <taxon>metagenomes</taxon>
        <taxon>ecological metagenomes</taxon>
    </lineage>
</organism>